<name>A0ABY8C2N2_9MICO</name>
<evidence type="ECO:0000313" key="2">
    <source>
        <dbReference type="Proteomes" id="UP001214553"/>
    </source>
</evidence>
<sequence length="81" mass="8421">MYQSAKTVALSVDGLRNLQGTGDGRTLPTGVTAEAARFVIREAVHVADLMLSTRDRQMGRQAGAAPLSSAFGHGYAASLSS</sequence>
<evidence type="ECO:0000313" key="1">
    <source>
        <dbReference type="EMBL" id="WEG10724.1"/>
    </source>
</evidence>
<protein>
    <submittedName>
        <fullName evidence="1">Uncharacterized protein</fullName>
    </submittedName>
</protein>
<proteinExistence type="predicted"/>
<organism evidence="1 2">
    <name type="scientific">Microbacterium horticulturae</name>
    <dbReference type="NCBI Taxonomy" id="3028316"/>
    <lineage>
        <taxon>Bacteria</taxon>
        <taxon>Bacillati</taxon>
        <taxon>Actinomycetota</taxon>
        <taxon>Actinomycetes</taxon>
        <taxon>Micrococcales</taxon>
        <taxon>Microbacteriaceae</taxon>
        <taxon>Microbacterium</taxon>
    </lineage>
</organism>
<reference evidence="1 2" key="1">
    <citation type="submission" date="2023-03" db="EMBL/GenBank/DDBJ databases">
        <title>Genome sequence of Microbacterium sp. KACC 23027.</title>
        <authorList>
            <person name="Kim S."/>
            <person name="Heo J."/>
            <person name="Kwon S.-W."/>
        </authorList>
    </citation>
    <scope>NUCLEOTIDE SEQUENCE [LARGE SCALE GENOMIC DNA]</scope>
    <source>
        <strain evidence="1 2">KACC 23027</strain>
    </source>
</reference>
<dbReference type="Proteomes" id="UP001214553">
    <property type="component" value="Chromosome"/>
</dbReference>
<accession>A0ABY8C2N2</accession>
<gene>
    <name evidence="1" type="ORF">PU630_15540</name>
</gene>
<dbReference type="EMBL" id="CP119108">
    <property type="protein sequence ID" value="WEG10724.1"/>
    <property type="molecule type" value="Genomic_DNA"/>
</dbReference>
<keyword evidence="2" id="KW-1185">Reference proteome</keyword>